<dbReference type="Proteomes" id="UP001157034">
    <property type="component" value="Unassembled WGS sequence"/>
</dbReference>
<keyword evidence="3" id="KW-0641">Proline biosynthesis</keyword>
<evidence type="ECO:0000313" key="11">
    <source>
        <dbReference type="Proteomes" id="UP001157034"/>
    </source>
</evidence>
<keyword evidence="2" id="KW-0028">Amino-acid biosynthesis</keyword>
<evidence type="ECO:0000256" key="1">
    <source>
        <dbReference type="ARBA" id="ARBA00022490"/>
    </source>
</evidence>
<dbReference type="NCBIfam" id="TIGR01027">
    <property type="entry name" value="proB"/>
    <property type="match status" value="1"/>
</dbReference>
<evidence type="ECO:0000256" key="5">
    <source>
        <dbReference type="ARBA" id="ARBA00022741"/>
    </source>
</evidence>
<accession>A0ABQ6KB38</accession>
<dbReference type="InterPro" id="IPR005715">
    <property type="entry name" value="Glu_5kinase/COase_Synthase"/>
</dbReference>
<feature type="compositionally biased region" description="Basic and acidic residues" evidence="8">
    <location>
        <begin position="280"/>
        <end position="294"/>
    </location>
</feature>
<dbReference type="PANTHER" id="PTHR43654">
    <property type="entry name" value="GLUTAMATE 5-KINASE"/>
    <property type="match status" value="1"/>
</dbReference>
<feature type="domain" description="Aspartate/glutamate/uridylate kinase" evidence="9">
    <location>
        <begin position="11"/>
        <end position="183"/>
    </location>
</feature>
<feature type="compositionally biased region" description="Low complexity" evidence="8">
    <location>
        <begin position="268"/>
        <end position="279"/>
    </location>
</feature>
<feature type="compositionally biased region" description="Low complexity" evidence="8">
    <location>
        <begin position="229"/>
        <end position="260"/>
    </location>
</feature>
<dbReference type="PRINTS" id="PR00474">
    <property type="entry name" value="GLU5KINASE"/>
</dbReference>
<evidence type="ECO:0000259" key="9">
    <source>
        <dbReference type="Pfam" id="PF00696"/>
    </source>
</evidence>
<gene>
    <name evidence="10" type="ORF">GCM10025881_33430</name>
</gene>
<proteinExistence type="predicted"/>
<comment type="caution">
    <text evidence="10">The sequence shown here is derived from an EMBL/GenBank/DDBJ whole genome shotgun (WGS) entry which is preliminary data.</text>
</comment>
<sequence>MTRAAVTGARRIVVKVGSSSISGDNAGRIAPLVDALAATHARGAEVVLVSSGAIATGMPYLHLEARPSDLATQQAAAAVGQNVLVFRYQQQLDRYAIVAGQVLLTAGDLENPTHRSNAQRAMERLLSLRILPIVNENDTVATHEIRFGDNDRLASMVSELVGADLLVLLSDVDALYTRPPARRVLSRSRASASATTSPGSSSAASAPRESAPGERARRSRRLASPPRPALRCSSRRPNASPRRSPARSSAPGSTPASGSSSDRRSRTETGTAPAPAPATERPRLHQVGARERARVMQAWAVDPQLSPCGAPRAPTARAAPRRAARSPRTQTLPRSPRAR</sequence>
<keyword evidence="5" id="KW-0547">Nucleotide-binding</keyword>
<keyword evidence="11" id="KW-1185">Reference proteome</keyword>
<dbReference type="Pfam" id="PF00696">
    <property type="entry name" value="AA_kinase"/>
    <property type="match status" value="1"/>
</dbReference>
<evidence type="ECO:0000256" key="3">
    <source>
        <dbReference type="ARBA" id="ARBA00022650"/>
    </source>
</evidence>
<evidence type="ECO:0000256" key="2">
    <source>
        <dbReference type="ARBA" id="ARBA00022605"/>
    </source>
</evidence>
<evidence type="ECO:0000256" key="8">
    <source>
        <dbReference type="SAM" id="MobiDB-lite"/>
    </source>
</evidence>
<dbReference type="Gene3D" id="3.40.1160.10">
    <property type="entry name" value="Acetylglutamate kinase-like"/>
    <property type="match status" value="1"/>
</dbReference>
<feature type="compositionally biased region" description="Low complexity" evidence="8">
    <location>
        <begin position="187"/>
        <end position="210"/>
    </location>
</feature>
<keyword evidence="1" id="KW-0963">Cytoplasm</keyword>
<dbReference type="PANTHER" id="PTHR43654:SF1">
    <property type="entry name" value="ISOPENTENYL PHOSPHATE KINASE"/>
    <property type="match status" value="1"/>
</dbReference>
<evidence type="ECO:0000256" key="6">
    <source>
        <dbReference type="ARBA" id="ARBA00022777"/>
    </source>
</evidence>
<dbReference type="InterPro" id="IPR001048">
    <property type="entry name" value="Asp/Glu/Uridylate_kinase"/>
</dbReference>
<evidence type="ECO:0000256" key="4">
    <source>
        <dbReference type="ARBA" id="ARBA00022679"/>
    </source>
</evidence>
<feature type="region of interest" description="Disordered" evidence="8">
    <location>
        <begin position="183"/>
        <end position="339"/>
    </location>
</feature>
<evidence type="ECO:0000313" key="10">
    <source>
        <dbReference type="EMBL" id="GMA96519.1"/>
    </source>
</evidence>
<reference evidence="11" key="1">
    <citation type="journal article" date="2019" name="Int. J. Syst. Evol. Microbiol.">
        <title>The Global Catalogue of Microorganisms (GCM) 10K type strain sequencing project: providing services to taxonomists for standard genome sequencing and annotation.</title>
        <authorList>
            <consortium name="The Broad Institute Genomics Platform"/>
            <consortium name="The Broad Institute Genome Sequencing Center for Infectious Disease"/>
            <person name="Wu L."/>
            <person name="Ma J."/>
        </authorList>
    </citation>
    <scope>NUCLEOTIDE SEQUENCE [LARGE SCALE GENOMIC DNA]</scope>
    <source>
        <strain evidence="11">NBRC 108894</strain>
    </source>
</reference>
<evidence type="ECO:0000256" key="7">
    <source>
        <dbReference type="ARBA" id="ARBA00022840"/>
    </source>
</evidence>
<dbReference type="EMBL" id="BSVB01000001">
    <property type="protein sequence ID" value="GMA96519.1"/>
    <property type="molecule type" value="Genomic_DNA"/>
</dbReference>
<dbReference type="CDD" id="cd04242">
    <property type="entry name" value="AAK_G5K_ProB"/>
    <property type="match status" value="1"/>
</dbReference>
<dbReference type="InterPro" id="IPR041739">
    <property type="entry name" value="G5K_ProB"/>
</dbReference>
<name>A0ABQ6KB38_9MICO</name>
<keyword evidence="6" id="KW-0418">Kinase</keyword>
<dbReference type="InterPro" id="IPR036393">
    <property type="entry name" value="AceGlu_kinase-like_sf"/>
</dbReference>
<protein>
    <recommendedName>
        <fullName evidence="9">Aspartate/glutamate/uridylate kinase domain-containing protein</fullName>
    </recommendedName>
</protein>
<dbReference type="SUPFAM" id="SSF53633">
    <property type="entry name" value="Carbamate kinase-like"/>
    <property type="match status" value="1"/>
</dbReference>
<dbReference type="InterPro" id="IPR001057">
    <property type="entry name" value="Glu/AcGlu_kinase"/>
</dbReference>
<organism evidence="10 11">
    <name type="scientific">Pseudolysinimonas kribbensis</name>
    <dbReference type="NCBI Taxonomy" id="433641"/>
    <lineage>
        <taxon>Bacteria</taxon>
        <taxon>Bacillati</taxon>
        <taxon>Actinomycetota</taxon>
        <taxon>Actinomycetes</taxon>
        <taxon>Micrococcales</taxon>
        <taxon>Microbacteriaceae</taxon>
        <taxon>Pseudolysinimonas</taxon>
    </lineage>
</organism>
<keyword evidence="7" id="KW-0067">ATP-binding</keyword>
<keyword evidence="4" id="KW-0808">Transferase</keyword>